<gene>
    <name evidence="7" type="ORF">GCM10025759_01620</name>
</gene>
<feature type="domain" description="ABC-2 type transporter transmembrane" evidence="6">
    <location>
        <begin position="37"/>
        <end position="385"/>
    </location>
</feature>
<evidence type="ECO:0000256" key="1">
    <source>
        <dbReference type="ARBA" id="ARBA00004141"/>
    </source>
</evidence>
<accession>A0ABP9KWY8</accession>
<evidence type="ECO:0000259" key="6">
    <source>
        <dbReference type="Pfam" id="PF12698"/>
    </source>
</evidence>
<evidence type="ECO:0000256" key="5">
    <source>
        <dbReference type="SAM" id="Phobius"/>
    </source>
</evidence>
<evidence type="ECO:0000313" key="7">
    <source>
        <dbReference type="EMBL" id="GAA5067270.1"/>
    </source>
</evidence>
<dbReference type="InterPro" id="IPR013525">
    <property type="entry name" value="ABC2_TM"/>
</dbReference>
<keyword evidence="4 5" id="KW-0472">Membrane</keyword>
<proteinExistence type="predicted"/>
<evidence type="ECO:0000256" key="2">
    <source>
        <dbReference type="ARBA" id="ARBA00022692"/>
    </source>
</evidence>
<dbReference type="EMBL" id="BAABKY010000001">
    <property type="protein sequence ID" value="GAA5067270.1"/>
    <property type="molecule type" value="Genomic_DNA"/>
</dbReference>
<feature type="transmembrane region" description="Helical" evidence="5">
    <location>
        <begin position="32"/>
        <end position="54"/>
    </location>
</feature>
<dbReference type="RefSeq" id="WP_158983376.1">
    <property type="nucleotide sequence ID" value="NZ_BAABKY010000001.1"/>
</dbReference>
<evidence type="ECO:0000256" key="4">
    <source>
        <dbReference type="ARBA" id="ARBA00023136"/>
    </source>
</evidence>
<evidence type="ECO:0000256" key="3">
    <source>
        <dbReference type="ARBA" id="ARBA00022989"/>
    </source>
</evidence>
<feature type="transmembrane region" description="Helical" evidence="5">
    <location>
        <begin position="286"/>
        <end position="306"/>
    </location>
</feature>
<feature type="transmembrane region" description="Helical" evidence="5">
    <location>
        <begin position="369"/>
        <end position="388"/>
    </location>
</feature>
<keyword evidence="3 5" id="KW-1133">Transmembrane helix</keyword>
<comment type="caution">
    <text evidence="7">The sequence shown here is derived from an EMBL/GenBank/DDBJ whole genome shotgun (WGS) entry which is preliminary data.</text>
</comment>
<feature type="transmembrane region" description="Helical" evidence="5">
    <location>
        <begin position="318"/>
        <end position="337"/>
    </location>
</feature>
<name>A0ABP9KWY8_9GAMM</name>
<keyword evidence="2 5" id="KW-0812">Transmembrane</keyword>
<comment type="subcellular location">
    <subcellularLocation>
        <location evidence="1">Membrane</location>
        <topology evidence="1">Multi-pass membrane protein</topology>
    </subcellularLocation>
</comment>
<sequence length="400" mass="43411">MSASNSGLGVLATVWAVMRKELRDISRDRRTLALALLLGPLLYPVLMIGIGSLAENRARTQLDKVLDVPTVGMERAPNLVAFLGTQGIRAVAAPKDLDAAIRNQDVDVALRIDESFARDWRAGRPALVEVVQDTTRRDSEIPAARVRAALAGYGDQVSALRLLARGIAPSVTRAINVGSRDLATEDAKRGLVLSAIMPYLLILMSFLGGAYLIMDATAGERERQSLEPLLATPARRGAIVSGKIAAACALGLLSLLLTLMAFKISAQFSSGTAKMLDVRFVAMGRMLLILLPMLFIGTTLLTYLSAAAKSMKEAQSHMTWLMLLPMIPTIALMVNPIKTQSWQFMVPFLAQNQMLLKVIRGEAITMQVWGIYLGAGFGLVALLWFAAVRRYHQERLAISG</sequence>
<evidence type="ECO:0000313" key="8">
    <source>
        <dbReference type="Proteomes" id="UP001501083"/>
    </source>
</evidence>
<dbReference type="Proteomes" id="UP001501083">
    <property type="component" value="Unassembled WGS sequence"/>
</dbReference>
<dbReference type="Pfam" id="PF12698">
    <property type="entry name" value="ABC2_membrane_3"/>
    <property type="match status" value="1"/>
</dbReference>
<feature type="transmembrane region" description="Helical" evidence="5">
    <location>
        <begin position="191"/>
        <end position="214"/>
    </location>
</feature>
<dbReference type="PANTHER" id="PTHR43471:SF3">
    <property type="entry name" value="ABC TRANSPORTER PERMEASE PROTEIN NATB"/>
    <property type="match status" value="1"/>
</dbReference>
<protein>
    <submittedName>
        <fullName evidence="7">ABC transporter permease</fullName>
    </submittedName>
</protein>
<organism evidence="7 8">
    <name type="scientific">Lysobacter panacisoli</name>
    <dbReference type="NCBI Taxonomy" id="1255263"/>
    <lineage>
        <taxon>Bacteria</taxon>
        <taxon>Pseudomonadati</taxon>
        <taxon>Pseudomonadota</taxon>
        <taxon>Gammaproteobacteria</taxon>
        <taxon>Lysobacterales</taxon>
        <taxon>Lysobacteraceae</taxon>
        <taxon>Lysobacter</taxon>
    </lineage>
</organism>
<feature type="transmembrane region" description="Helical" evidence="5">
    <location>
        <begin position="244"/>
        <end position="266"/>
    </location>
</feature>
<keyword evidence="8" id="KW-1185">Reference proteome</keyword>
<dbReference type="PANTHER" id="PTHR43471">
    <property type="entry name" value="ABC TRANSPORTER PERMEASE"/>
    <property type="match status" value="1"/>
</dbReference>
<reference evidence="8" key="1">
    <citation type="journal article" date="2019" name="Int. J. Syst. Evol. Microbiol.">
        <title>The Global Catalogue of Microorganisms (GCM) 10K type strain sequencing project: providing services to taxonomists for standard genome sequencing and annotation.</title>
        <authorList>
            <consortium name="The Broad Institute Genomics Platform"/>
            <consortium name="The Broad Institute Genome Sequencing Center for Infectious Disease"/>
            <person name="Wu L."/>
            <person name="Ma J."/>
        </authorList>
    </citation>
    <scope>NUCLEOTIDE SEQUENCE [LARGE SCALE GENOMIC DNA]</scope>
    <source>
        <strain evidence="8">JCM 19212</strain>
    </source>
</reference>